<sequence>MVVTLSRDSIRVLSLNLQQGKPRENFVEGLRELGELEPDVVLVQEADKGSLFSGRVDHTGLVAAACGLGHHAFLPGRSTWATVLPLVSPQGRKIGERGTGIGIASRFPATWHAHPLNTNRPLHRMRGMTVDMDQPRQVLAGVLDCDEKTLTVATTHLSWQFGVGVDQLRQAETFLQNLPGPWVLGGDFNMRKNASIWPSLVDGPTYPAHEPTFQMDYIVSDLIATNTSIHKFSFSDHRGVLAEVSLR</sequence>
<organism evidence="2 3">
    <name type="scientific">Flaviflexus ciconiae</name>
    <dbReference type="NCBI Taxonomy" id="2496867"/>
    <lineage>
        <taxon>Bacteria</taxon>
        <taxon>Bacillati</taxon>
        <taxon>Actinomycetota</taxon>
        <taxon>Actinomycetes</taxon>
        <taxon>Actinomycetales</taxon>
        <taxon>Actinomycetaceae</taxon>
        <taxon>Flaviflexus</taxon>
    </lineage>
</organism>
<dbReference type="OrthoDB" id="155529at2"/>
<gene>
    <name evidence="2" type="ORF">EJ997_07940</name>
</gene>
<dbReference type="KEGG" id="flh:EJ997_07940"/>
<dbReference type="EMBL" id="CP034593">
    <property type="protein sequence ID" value="AZQ77273.1"/>
    <property type="molecule type" value="Genomic_DNA"/>
</dbReference>
<dbReference type="Proteomes" id="UP000280344">
    <property type="component" value="Chromosome"/>
</dbReference>
<dbReference type="GO" id="GO:0003824">
    <property type="term" value="F:catalytic activity"/>
    <property type="evidence" value="ECO:0007669"/>
    <property type="project" value="InterPro"/>
</dbReference>
<dbReference type="SUPFAM" id="SSF56219">
    <property type="entry name" value="DNase I-like"/>
    <property type="match status" value="1"/>
</dbReference>
<accession>A0A3Q9G286</accession>
<dbReference type="InterPro" id="IPR005135">
    <property type="entry name" value="Endo/exonuclease/phosphatase"/>
</dbReference>
<evidence type="ECO:0000313" key="2">
    <source>
        <dbReference type="EMBL" id="AZQ77273.1"/>
    </source>
</evidence>
<dbReference type="Pfam" id="PF03372">
    <property type="entry name" value="Exo_endo_phos"/>
    <property type="match status" value="1"/>
</dbReference>
<reference evidence="2 3" key="1">
    <citation type="submission" date="2018-12" db="EMBL/GenBank/DDBJ databases">
        <title>Complete genome sequence of Flaviflexus sp. H23T48.</title>
        <authorList>
            <person name="Bae J.-W."/>
            <person name="Lee J.-Y."/>
        </authorList>
    </citation>
    <scope>NUCLEOTIDE SEQUENCE [LARGE SCALE GENOMIC DNA]</scope>
    <source>
        <strain evidence="2 3">H23T48</strain>
    </source>
</reference>
<proteinExistence type="predicted"/>
<evidence type="ECO:0000259" key="1">
    <source>
        <dbReference type="Pfam" id="PF03372"/>
    </source>
</evidence>
<dbReference type="Gene3D" id="3.60.10.10">
    <property type="entry name" value="Endonuclease/exonuclease/phosphatase"/>
    <property type="match status" value="1"/>
</dbReference>
<name>A0A3Q9G286_9ACTO</name>
<dbReference type="AlphaFoldDB" id="A0A3Q9G286"/>
<feature type="domain" description="Endonuclease/exonuclease/phosphatase" evidence="1">
    <location>
        <begin position="31"/>
        <end position="237"/>
    </location>
</feature>
<protein>
    <recommendedName>
        <fullName evidence="1">Endonuclease/exonuclease/phosphatase domain-containing protein</fullName>
    </recommendedName>
</protein>
<evidence type="ECO:0000313" key="3">
    <source>
        <dbReference type="Proteomes" id="UP000280344"/>
    </source>
</evidence>
<keyword evidence="3" id="KW-1185">Reference proteome</keyword>
<dbReference type="InterPro" id="IPR036691">
    <property type="entry name" value="Endo/exonu/phosph_ase_sf"/>
</dbReference>